<keyword evidence="1" id="KW-0808">Transferase</keyword>
<name>A0A699KRN5_TANCI</name>
<protein>
    <submittedName>
        <fullName evidence="1">Reverse transcriptase domain-containing protein</fullName>
    </submittedName>
</protein>
<dbReference type="AlphaFoldDB" id="A0A699KRN5"/>
<evidence type="ECO:0000313" key="1">
    <source>
        <dbReference type="EMBL" id="GFB03028.1"/>
    </source>
</evidence>
<gene>
    <name evidence="1" type="ORF">Tci_674999</name>
</gene>
<dbReference type="EMBL" id="BKCJ010537127">
    <property type="protein sequence ID" value="GFB03028.1"/>
    <property type="molecule type" value="Genomic_DNA"/>
</dbReference>
<organism evidence="1">
    <name type="scientific">Tanacetum cinerariifolium</name>
    <name type="common">Dalmatian daisy</name>
    <name type="synonym">Chrysanthemum cinerariifolium</name>
    <dbReference type="NCBI Taxonomy" id="118510"/>
    <lineage>
        <taxon>Eukaryota</taxon>
        <taxon>Viridiplantae</taxon>
        <taxon>Streptophyta</taxon>
        <taxon>Embryophyta</taxon>
        <taxon>Tracheophyta</taxon>
        <taxon>Spermatophyta</taxon>
        <taxon>Magnoliopsida</taxon>
        <taxon>eudicotyledons</taxon>
        <taxon>Gunneridae</taxon>
        <taxon>Pentapetalae</taxon>
        <taxon>asterids</taxon>
        <taxon>campanulids</taxon>
        <taxon>Asterales</taxon>
        <taxon>Asteraceae</taxon>
        <taxon>Asteroideae</taxon>
        <taxon>Anthemideae</taxon>
        <taxon>Anthemidinae</taxon>
        <taxon>Tanacetum</taxon>
    </lineage>
</organism>
<proteinExistence type="predicted"/>
<sequence>LTPTECTTIAATPKDHAKKAETRHENFKVVVHPDFSKQEITIRGTTEKQGHAPERAEEIQSKVQKLVEAGFMREVYYHDWLSNPVMVNSVPSRLVSIRLAPDPSIHDDPFVNSVHGSYGVSNTDASGGASSDFSKRKSAWIWPFTYVHGRMGCAWKYLRKLLTAQTSARTSFSIGV</sequence>
<comment type="caution">
    <text evidence="1">The sequence shown here is derived from an EMBL/GenBank/DDBJ whole genome shotgun (WGS) entry which is preliminary data.</text>
</comment>
<accession>A0A699KRN5</accession>
<keyword evidence="1" id="KW-0695">RNA-directed DNA polymerase</keyword>
<dbReference type="GO" id="GO:0003964">
    <property type="term" value="F:RNA-directed DNA polymerase activity"/>
    <property type="evidence" value="ECO:0007669"/>
    <property type="project" value="UniProtKB-KW"/>
</dbReference>
<reference evidence="1" key="1">
    <citation type="journal article" date="2019" name="Sci. Rep.">
        <title>Draft genome of Tanacetum cinerariifolium, the natural source of mosquito coil.</title>
        <authorList>
            <person name="Yamashiro T."/>
            <person name="Shiraishi A."/>
            <person name="Satake H."/>
            <person name="Nakayama K."/>
        </authorList>
    </citation>
    <scope>NUCLEOTIDE SEQUENCE</scope>
</reference>
<feature type="non-terminal residue" evidence="1">
    <location>
        <position position="1"/>
    </location>
</feature>
<keyword evidence="1" id="KW-0548">Nucleotidyltransferase</keyword>